<feature type="binding site" evidence="1">
    <location>
        <position position="132"/>
    </location>
    <ligand>
        <name>S-adenosyl-L-methionine</name>
        <dbReference type="ChEBI" id="CHEBI:59789"/>
    </ligand>
</feature>
<dbReference type="CDD" id="cd02440">
    <property type="entry name" value="AdoMet_MTases"/>
    <property type="match status" value="1"/>
</dbReference>
<feature type="binding site" evidence="1">
    <location>
        <position position="55"/>
    </location>
    <ligand>
        <name>S-adenosyl-L-methionine</name>
        <dbReference type="ChEBI" id="CHEBI:59789"/>
    </ligand>
</feature>
<dbReference type="AlphaFoldDB" id="I4YC93"/>
<dbReference type="KEGG" id="wse:WALSEDRAFT_60332"/>
<dbReference type="InterPro" id="IPR019410">
    <property type="entry name" value="Methyltransf_16"/>
</dbReference>
<dbReference type="GO" id="GO:0032259">
    <property type="term" value="P:methylation"/>
    <property type="evidence" value="ECO:0007669"/>
    <property type="project" value="UniProtKB-KW"/>
</dbReference>
<dbReference type="Gene3D" id="3.40.50.150">
    <property type="entry name" value="Vaccinia Virus protein VP39"/>
    <property type="match status" value="1"/>
</dbReference>
<feature type="binding site" evidence="1">
    <location>
        <position position="105"/>
    </location>
    <ligand>
        <name>S-adenosyl-L-methionine</name>
        <dbReference type="ChEBI" id="CHEBI:59789"/>
    </ligand>
</feature>
<sequence>MREDIENEEMILPVPDSSDEETSIEPVASLQSVQVAGVDLHLQHDKTEGCGGMVWESGKVLTRYITQKKLASYENTTVLELGAGTGIVGLALSKLVPSSKVYITDIPQIMPLIEKGIRINELTNAIPETLVWGERLPRLDSNPSVLLLADCVYYEPSFQPLVDTLVELTDRYTIKEILFAYKKRRRADKQFFKMLAKRFKYNQVTDDPDAEIYNRDSISLFTLERRM</sequence>
<dbReference type="HOGENOM" id="CLU_055721_2_0_1"/>
<keyword evidence="4" id="KW-1185">Reference proteome</keyword>
<organism evidence="3 4">
    <name type="scientific">Wallemia mellicola (strain ATCC MYA-4683 / CBS 633.66)</name>
    <name type="common">Wallemia sebi (CBS 633.66)</name>
    <dbReference type="NCBI Taxonomy" id="671144"/>
    <lineage>
        <taxon>Eukaryota</taxon>
        <taxon>Fungi</taxon>
        <taxon>Dikarya</taxon>
        <taxon>Basidiomycota</taxon>
        <taxon>Wallemiomycotina</taxon>
        <taxon>Wallemiomycetes</taxon>
        <taxon>Wallemiales</taxon>
        <taxon>Wallemiaceae</taxon>
        <taxon>Wallemia</taxon>
    </lineage>
</organism>
<keyword evidence="1" id="KW-0489">Methyltransferase</keyword>
<evidence type="ECO:0000256" key="1">
    <source>
        <dbReference type="HAMAP-Rule" id="MF_03198"/>
    </source>
</evidence>
<dbReference type="InParanoid" id="I4YC93"/>
<dbReference type="InterPro" id="IPR033684">
    <property type="entry name" value="EFM6"/>
</dbReference>
<evidence type="ECO:0000313" key="3">
    <source>
        <dbReference type="EMBL" id="EIM21585.1"/>
    </source>
</evidence>
<dbReference type="Proteomes" id="UP000005242">
    <property type="component" value="Unassembled WGS sequence"/>
</dbReference>
<dbReference type="GeneID" id="18473891"/>
<dbReference type="eggNOG" id="KOG2793">
    <property type="taxonomic scope" value="Eukaryota"/>
</dbReference>
<dbReference type="OMA" id="WEGYIFS"/>
<protein>
    <recommendedName>
        <fullName evidence="1">Protein-lysine N-methyltransferase EFM6</fullName>
        <ecNumber evidence="1">2.1.1.-</ecNumber>
    </recommendedName>
    <alternativeName>
        <fullName evidence="1">Elongation factor methyltransferase 6</fullName>
    </alternativeName>
</protein>
<keyword evidence="1" id="KW-0808">Transferase</keyword>
<dbReference type="GO" id="GO:0005737">
    <property type="term" value="C:cytoplasm"/>
    <property type="evidence" value="ECO:0007669"/>
    <property type="project" value="UniProtKB-SubCell"/>
</dbReference>
<dbReference type="EC" id="2.1.1.-" evidence="1"/>
<comment type="subcellular location">
    <subcellularLocation>
        <location evidence="1">Cytoplasm</location>
    </subcellularLocation>
</comment>
<feature type="region of interest" description="Disordered" evidence="2">
    <location>
        <begin position="1"/>
        <end position="21"/>
    </location>
</feature>
<evidence type="ECO:0000313" key="4">
    <source>
        <dbReference type="Proteomes" id="UP000005242"/>
    </source>
</evidence>
<dbReference type="HAMAP" id="MF_03198">
    <property type="entry name" value="Methyltr_EFM6"/>
    <property type="match status" value="1"/>
</dbReference>
<dbReference type="PANTHER" id="PTHR14614">
    <property type="entry name" value="HEPATOCELLULAR CARCINOMA-ASSOCIATED ANTIGEN"/>
    <property type="match status" value="1"/>
</dbReference>
<keyword evidence="1" id="KW-0949">S-adenosyl-L-methionine</keyword>
<feature type="binding site" evidence="1">
    <location>
        <position position="149"/>
    </location>
    <ligand>
        <name>S-adenosyl-L-methionine</name>
        <dbReference type="ChEBI" id="CHEBI:59789"/>
    </ligand>
</feature>
<dbReference type="PANTHER" id="PTHR14614:SF132">
    <property type="entry name" value="PROTEIN-LYSINE METHYLTRANSFERASE C42C1.13"/>
    <property type="match status" value="1"/>
</dbReference>
<evidence type="ECO:0000256" key="2">
    <source>
        <dbReference type="SAM" id="MobiDB-lite"/>
    </source>
</evidence>
<feature type="binding site" evidence="1">
    <location>
        <begin position="82"/>
        <end position="84"/>
    </location>
    <ligand>
        <name>S-adenosyl-L-methionine</name>
        <dbReference type="ChEBI" id="CHEBI:59789"/>
    </ligand>
</feature>
<dbReference type="Pfam" id="PF10294">
    <property type="entry name" value="Methyltransf_16"/>
    <property type="match status" value="1"/>
</dbReference>
<dbReference type="STRING" id="671144.I4YC93"/>
<proteinExistence type="inferred from homology"/>
<dbReference type="SUPFAM" id="SSF53335">
    <property type="entry name" value="S-adenosyl-L-methionine-dependent methyltransferases"/>
    <property type="match status" value="1"/>
</dbReference>
<dbReference type="EMBL" id="JH668231">
    <property type="protein sequence ID" value="EIM21585.1"/>
    <property type="molecule type" value="Genomic_DNA"/>
</dbReference>
<gene>
    <name evidence="1" type="primary">EFM6</name>
    <name evidence="3" type="ORF">WALSEDRAFT_60332</name>
</gene>
<keyword evidence="1" id="KW-0963">Cytoplasm</keyword>
<dbReference type="RefSeq" id="XP_006958282.1">
    <property type="nucleotide sequence ID" value="XM_006958220.1"/>
</dbReference>
<comment type="function">
    <text evidence="1">S-adenosyl-L-methionine-dependent protein-lysine N-methyltransferase that methylates elongation factor 1-alpha.</text>
</comment>
<name>I4YC93_WALMC</name>
<dbReference type="OrthoDB" id="407325at2759"/>
<dbReference type="InterPro" id="IPR029063">
    <property type="entry name" value="SAM-dependent_MTases_sf"/>
</dbReference>
<comment type="similarity">
    <text evidence="1">Belongs to the class I-like SAM-binding methyltransferase superfamily. METTL21 family. EFM6 subfamily.</text>
</comment>
<dbReference type="GO" id="GO:0016279">
    <property type="term" value="F:protein-lysine N-methyltransferase activity"/>
    <property type="evidence" value="ECO:0007669"/>
    <property type="project" value="UniProtKB-UniRule"/>
</dbReference>
<reference evidence="3 4" key="1">
    <citation type="journal article" date="2012" name="Fungal Genet. Biol.">
        <title>The genome of the xerotolerant mold Wallemia sebi reveals adaptations to osmotic stress and suggests cryptic sexual reproduction.</title>
        <authorList>
            <person name="Padamsee M."/>
            <person name="Kumar T.K.A."/>
            <person name="Riley R."/>
            <person name="Binder M."/>
            <person name="Boyd A."/>
            <person name="Calvo A.M."/>
            <person name="Furukawa K."/>
            <person name="Hesse C."/>
            <person name="Hohmann S."/>
            <person name="James T.Y."/>
            <person name="LaButti K."/>
            <person name="Lapidus A."/>
            <person name="Lindquist E."/>
            <person name="Lucas S."/>
            <person name="Miller K."/>
            <person name="Shantappa S."/>
            <person name="Grigoriev I.V."/>
            <person name="Hibbett D.S."/>
            <person name="McLaughlin D.J."/>
            <person name="Spatafora J.W."/>
            <person name="Aime M.C."/>
        </authorList>
    </citation>
    <scope>NUCLEOTIDE SEQUENCE [LARGE SCALE GENOMIC DNA]</scope>
    <source>
        <strain evidence="4">ATCC MYA-4683 / CBS 633.66</strain>
    </source>
</reference>
<accession>I4YC93</accession>